<organism evidence="1 2">
    <name type="scientific">Epicoccum nigrum</name>
    <name type="common">Soil fungus</name>
    <name type="synonym">Epicoccum purpurascens</name>
    <dbReference type="NCBI Taxonomy" id="105696"/>
    <lineage>
        <taxon>Eukaryota</taxon>
        <taxon>Fungi</taxon>
        <taxon>Dikarya</taxon>
        <taxon>Ascomycota</taxon>
        <taxon>Pezizomycotina</taxon>
        <taxon>Dothideomycetes</taxon>
        <taxon>Pleosporomycetidae</taxon>
        <taxon>Pleosporales</taxon>
        <taxon>Pleosporineae</taxon>
        <taxon>Didymellaceae</taxon>
        <taxon>Epicoccum</taxon>
    </lineage>
</organism>
<proteinExistence type="predicted"/>
<dbReference type="InParanoid" id="A0A1Y2ME02"/>
<accession>A0A1Y2ME02</accession>
<protein>
    <submittedName>
        <fullName evidence="1">Uncharacterized protein</fullName>
    </submittedName>
</protein>
<dbReference type="EMBL" id="KZ107838">
    <property type="protein sequence ID" value="OSS54320.1"/>
    <property type="molecule type" value="Genomic_DNA"/>
</dbReference>
<name>A0A1Y2ME02_EPING</name>
<reference evidence="1 2" key="1">
    <citation type="journal article" date="2017" name="Genome Announc.">
        <title>Genome sequence of the saprophytic ascomycete Epicoccum nigrum ICMP 19927 strain isolated from New Zealand.</title>
        <authorList>
            <person name="Fokin M."/>
            <person name="Fleetwood D."/>
            <person name="Weir B.S."/>
            <person name="Villas-Boas S.G."/>
        </authorList>
    </citation>
    <scope>NUCLEOTIDE SEQUENCE [LARGE SCALE GENOMIC DNA]</scope>
    <source>
        <strain evidence="1 2">ICMP 19927</strain>
    </source>
</reference>
<gene>
    <name evidence="1" type="ORF">B5807_01573</name>
</gene>
<evidence type="ECO:0000313" key="2">
    <source>
        <dbReference type="Proteomes" id="UP000193240"/>
    </source>
</evidence>
<dbReference type="Proteomes" id="UP000193240">
    <property type="component" value="Unassembled WGS sequence"/>
</dbReference>
<keyword evidence="2" id="KW-1185">Reference proteome</keyword>
<evidence type="ECO:0000313" key="1">
    <source>
        <dbReference type="EMBL" id="OSS54320.1"/>
    </source>
</evidence>
<dbReference type="AlphaFoldDB" id="A0A1Y2ME02"/>
<sequence length="198" mass="21629">MVRTVVTADSKVASNLKRKSIFLCTETPRDILKVTQTINIEKSNRVPIHPPTHSNHLTISTVPSPCNTSTPLSNKLARHLRNRRQIPNPARNTLHVNAPKHAALASSVPSIPITPIIPARMSTPSVPSPGPTASHLWQIHAELACELVQHPAANERHDDGEEDLVRMALGVVHQVAPQLAQLAVQRLQVAVARRARVT</sequence>